<reference evidence="2 3" key="1">
    <citation type="submission" date="2016-07" db="EMBL/GenBank/DDBJ databases">
        <title>Pervasive Adenine N6-methylation of Active Genes in Fungi.</title>
        <authorList>
            <consortium name="DOE Joint Genome Institute"/>
            <person name="Mondo S.J."/>
            <person name="Dannebaum R.O."/>
            <person name="Kuo R.C."/>
            <person name="Labutti K."/>
            <person name="Haridas S."/>
            <person name="Kuo A."/>
            <person name="Salamov A."/>
            <person name="Ahrendt S.R."/>
            <person name="Lipzen A."/>
            <person name="Sullivan W."/>
            <person name="Andreopoulos W.B."/>
            <person name="Clum A."/>
            <person name="Lindquist E."/>
            <person name="Daum C."/>
            <person name="Ramamoorthy G.K."/>
            <person name="Gryganskyi A."/>
            <person name="Culley D."/>
            <person name="Magnuson J.K."/>
            <person name="James T.Y."/>
            <person name="O'Malley M.A."/>
            <person name="Stajich J.E."/>
            <person name="Spatafora J.W."/>
            <person name="Visel A."/>
            <person name="Grigoriev I.V."/>
        </authorList>
    </citation>
    <scope>NUCLEOTIDE SEQUENCE [LARGE SCALE GENOMIC DNA]</scope>
    <source>
        <strain evidence="2 3">NRRL 3301</strain>
    </source>
</reference>
<sequence length="164" mass="18630">MKRIYQHLKRYMVIDGPNHPRRLKYCRINLIMFGNQVVRLCGYHTFCQQCNSVASAMSHTLLFSKAIEPCQQSMYEKRPKASSSDVDATSMPSGSIPFHNLGTIGEAICAVVIITTSHFVHSIDNDHRLQRSSCLHIPKNIRRLSLTLLMIILLLLLLSSLSIY</sequence>
<accession>A0A1X2G4W5</accession>
<organism evidence="2 3">
    <name type="scientific">Hesseltinella vesiculosa</name>
    <dbReference type="NCBI Taxonomy" id="101127"/>
    <lineage>
        <taxon>Eukaryota</taxon>
        <taxon>Fungi</taxon>
        <taxon>Fungi incertae sedis</taxon>
        <taxon>Mucoromycota</taxon>
        <taxon>Mucoromycotina</taxon>
        <taxon>Mucoromycetes</taxon>
        <taxon>Mucorales</taxon>
        <taxon>Cunninghamellaceae</taxon>
        <taxon>Hesseltinella</taxon>
    </lineage>
</organism>
<protein>
    <submittedName>
        <fullName evidence="2">Uncharacterized protein</fullName>
    </submittedName>
</protein>
<dbReference type="EMBL" id="MCGT01000044">
    <property type="protein sequence ID" value="ORX45104.1"/>
    <property type="molecule type" value="Genomic_DNA"/>
</dbReference>
<name>A0A1X2G4W5_9FUNG</name>
<keyword evidence="1" id="KW-1133">Transmembrane helix</keyword>
<feature type="transmembrane region" description="Helical" evidence="1">
    <location>
        <begin position="144"/>
        <end position="163"/>
    </location>
</feature>
<keyword evidence="1" id="KW-0472">Membrane</keyword>
<evidence type="ECO:0000313" key="3">
    <source>
        <dbReference type="Proteomes" id="UP000242146"/>
    </source>
</evidence>
<keyword evidence="1" id="KW-0812">Transmembrane</keyword>
<keyword evidence="3" id="KW-1185">Reference proteome</keyword>
<dbReference type="Proteomes" id="UP000242146">
    <property type="component" value="Unassembled WGS sequence"/>
</dbReference>
<dbReference type="AlphaFoldDB" id="A0A1X2G4W5"/>
<comment type="caution">
    <text evidence="2">The sequence shown here is derived from an EMBL/GenBank/DDBJ whole genome shotgun (WGS) entry which is preliminary data.</text>
</comment>
<proteinExistence type="predicted"/>
<evidence type="ECO:0000256" key="1">
    <source>
        <dbReference type="SAM" id="Phobius"/>
    </source>
</evidence>
<evidence type="ECO:0000313" key="2">
    <source>
        <dbReference type="EMBL" id="ORX45104.1"/>
    </source>
</evidence>
<gene>
    <name evidence="2" type="ORF">DM01DRAFT_1340186</name>
</gene>